<sequence>MAPRLEKNRVSPRTGGNAKQPSAPVPPAHTEQGGPPAENTHAPVTIPAEPTDAVVTHAPVEDRGESSQDQGMGSGSALTSLTEIENTLDGFEDEANATSRVDKGKGRALAHDSDSSGTQIMDPRLIHMLDDLQLHVAAHDSQLETASLVAEQARQSVQAATVARSQINSIISAIVHQYGPRERAIKQEDEEIDLSQFPPAPAVNIVVTPPSIPDASSAGIYTPASPPDTASSSLPAGHGARTPEEGRRNLEAHRARMADMIQKTSPAGRAEARTPREDSAPRHTERTRVQEHLTHFGRDVDAMNERHVRIAEPYTSVSPYSVMSAKPRVQPMPAQAVPKSGALGVLDPAERIREMVLSRVNEAVSAGFQIKGLKFTMPESYDGKDDLITFEVWLGALLRWLRLSQAVGPQYDSLRLDALGQCLTDRAAKWYNDEIESPSRSQVDWTFLDAILALFRRFVVGKSDQTALERFMATRFSRKGGVAEFYNELRTRSTRLVELPNDYTFRRLFVSGLPADILEIMYKHKGVVAEEGTTTELLAAALEAESGTRAYRQMLESLGRPRVTSATALPSISPTSNKASRTSDPDIRPTRSAARSPRPTANDAPRPSTGRNDAYRGRNRSDRNEQRTGRDRSEARPKKDKQSVICFACGGAGHYHYAGDAECPKTGQTRVYAARVIEGDDDSPEAPPGVHETTQPENVEATGDQSSEDTDNGPLGAQYESAEEFAEDYEASDSDVDDEDIGPPMRLATMRIAAMRLRPLDNGAGDDGDAIDPIAAPPSAPIAIHTNGAAGSHSPAGTTPEDGWPSGEPAEPTRTIWGEGSPAWGNPGAEVTWGD</sequence>
<proteinExistence type="predicted"/>
<evidence type="ECO:0000313" key="2">
    <source>
        <dbReference type="Proteomes" id="UP000814033"/>
    </source>
</evidence>
<reference evidence="1" key="1">
    <citation type="submission" date="2021-02" db="EMBL/GenBank/DDBJ databases">
        <authorList>
            <consortium name="DOE Joint Genome Institute"/>
            <person name="Ahrendt S."/>
            <person name="Looney B.P."/>
            <person name="Miyauchi S."/>
            <person name="Morin E."/>
            <person name="Drula E."/>
            <person name="Courty P.E."/>
            <person name="Chicoki N."/>
            <person name="Fauchery L."/>
            <person name="Kohler A."/>
            <person name="Kuo A."/>
            <person name="Labutti K."/>
            <person name="Pangilinan J."/>
            <person name="Lipzen A."/>
            <person name="Riley R."/>
            <person name="Andreopoulos W."/>
            <person name="He G."/>
            <person name="Johnson J."/>
            <person name="Barry K.W."/>
            <person name="Grigoriev I.V."/>
            <person name="Nagy L."/>
            <person name="Hibbett D."/>
            <person name="Henrissat B."/>
            <person name="Matheny P.B."/>
            <person name="Labbe J."/>
            <person name="Martin F."/>
        </authorList>
    </citation>
    <scope>NUCLEOTIDE SEQUENCE</scope>
    <source>
        <strain evidence="1">FP105234-sp</strain>
    </source>
</reference>
<protein>
    <submittedName>
        <fullName evidence="1">Uncharacterized protein</fullName>
    </submittedName>
</protein>
<reference evidence="1" key="2">
    <citation type="journal article" date="2022" name="New Phytol.">
        <title>Evolutionary transition to the ectomycorrhizal habit in the genomes of a hyperdiverse lineage of mushroom-forming fungi.</title>
        <authorList>
            <person name="Looney B."/>
            <person name="Miyauchi S."/>
            <person name="Morin E."/>
            <person name="Drula E."/>
            <person name="Courty P.E."/>
            <person name="Kohler A."/>
            <person name="Kuo A."/>
            <person name="LaButti K."/>
            <person name="Pangilinan J."/>
            <person name="Lipzen A."/>
            <person name="Riley R."/>
            <person name="Andreopoulos W."/>
            <person name="He G."/>
            <person name="Johnson J."/>
            <person name="Nolan M."/>
            <person name="Tritt A."/>
            <person name="Barry K.W."/>
            <person name="Grigoriev I.V."/>
            <person name="Nagy L.G."/>
            <person name="Hibbett D."/>
            <person name="Henrissat B."/>
            <person name="Matheny P.B."/>
            <person name="Labbe J."/>
            <person name="Martin F.M."/>
        </authorList>
    </citation>
    <scope>NUCLEOTIDE SEQUENCE</scope>
    <source>
        <strain evidence="1">FP105234-sp</strain>
    </source>
</reference>
<evidence type="ECO:0000313" key="1">
    <source>
        <dbReference type="EMBL" id="KAI0037685.1"/>
    </source>
</evidence>
<dbReference type="Proteomes" id="UP000814033">
    <property type="component" value="Unassembled WGS sequence"/>
</dbReference>
<gene>
    <name evidence="1" type="ORF">FA95DRAFT_1613981</name>
</gene>
<name>A0ACB8R194_9AGAM</name>
<organism evidence="1 2">
    <name type="scientific">Auriscalpium vulgare</name>
    <dbReference type="NCBI Taxonomy" id="40419"/>
    <lineage>
        <taxon>Eukaryota</taxon>
        <taxon>Fungi</taxon>
        <taxon>Dikarya</taxon>
        <taxon>Basidiomycota</taxon>
        <taxon>Agaricomycotina</taxon>
        <taxon>Agaricomycetes</taxon>
        <taxon>Russulales</taxon>
        <taxon>Auriscalpiaceae</taxon>
        <taxon>Auriscalpium</taxon>
    </lineage>
</organism>
<accession>A0ACB8R194</accession>
<keyword evidence="2" id="KW-1185">Reference proteome</keyword>
<dbReference type="EMBL" id="MU276781">
    <property type="protein sequence ID" value="KAI0037685.1"/>
    <property type="molecule type" value="Genomic_DNA"/>
</dbReference>
<comment type="caution">
    <text evidence="1">The sequence shown here is derived from an EMBL/GenBank/DDBJ whole genome shotgun (WGS) entry which is preliminary data.</text>
</comment>